<dbReference type="EMBL" id="OU963871">
    <property type="protein sequence ID" value="CAH0382653.1"/>
    <property type="molecule type" value="Genomic_DNA"/>
</dbReference>
<proteinExistence type="predicted"/>
<sequence>MNVKYHFSREQVEKGLKNVKYVPTGDQLADLLTKPLSTIKFKKLRPGPDLQN</sequence>
<dbReference type="AlphaFoldDB" id="A0A9P0EZP8"/>
<protein>
    <submittedName>
        <fullName evidence="1">Uncharacterized protein</fullName>
    </submittedName>
</protein>
<accession>A0A9P0EZP8</accession>
<organism evidence="1 2">
    <name type="scientific">Bemisia tabaci</name>
    <name type="common">Sweetpotato whitefly</name>
    <name type="synonym">Aleurodes tabaci</name>
    <dbReference type="NCBI Taxonomy" id="7038"/>
    <lineage>
        <taxon>Eukaryota</taxon>
        <taxon>Metazoa</taxon>
        <taxon>Ecdysozoa</taxon>
        <taxon>Arthropoda</taxon>
        <taxon>Hexapoda</taxon>
        <taxon>Insecta</taxon>
        <taxon>Pterygota</taxon>
        <taxon>Neoptera</taxon>
        <taxon>Paraneoptera</taxon>
        <taxon>Hemiptera</taxon>
        <taxon>Sternorrhyncha</taxon>
        <taxon>Aleyrodoidea</taxon>
        <taxon>Aleyrodidae</taxon>
        <taxon>Aleyrodinae</taxon>
        <taxon>Bemisia</taxon>
    </lineage>
</organism>
<dbReference type="Proteomes" id="UP001152759">
    <property type="component" value="Chromosome 10"/>
</dbReference>
<gene>
    <name evidence="1" type="ORF">BEMITA_LOCUS2170</name>
</gene>
<name>A0A9P0EZP8_BEMTA</name>
<evidence type="ECO:0000313" key="2">
    <source>
        <dbReference type="Proteomes" id="UP001152759"/>
    </source>
</evidence>
<evidence type="ECO:0000313" key="1">
    <source>
        <dbReference type="EMBL" id="CAH0382653.1"/>
    </source>
</evidence>
<reference evidence="1" key="1">
    <citation type="submission" date="2021-12" db="EMBL/GenBank/DDBJ databases">
        <authorList>
            <person name="King R."/>
        </authorList>
    </citation>
    <scope>NUCLEOTIDE SEQUENCE</scope>
</reference>
<keyword evidence="2" id="KW-1185">Reference proteome</keyword>